<organism evidence="2 3">
    <name type="scientific">Paenibacillus suaedae</name>
    <dbReference type="NCBI Taxonomy" id="3077233"/>
    <lineage>
        <taxon>Bacteria</taxon>
        <taxon>Bacillati</taxon>
        <taxon>Bacillota</taxon>
        <taxon>Bacilli</taxon>
        <taxon>Bacillales</taxon>
        <taxon>Paenibacillaceae</taxon>
        <taxon>Paenibacillus</taxon>
    </lineage>
</organism>
<evidence type="ECO:0000313" key="2">
    <source>
        <dbReference type="EMBL" id="MDT8974624.1"/>
    </source>
</evidence>
<keyword evidence="1" id="KW-0812">Transmembrane</keyword>
<proteinExistence type="predicted"/>
<evidence type="ECO:0000313" key="3">
    <source>
        <dbReference type="Proteomes" id="UP001250538"/>
    </source>
</evidence>
<feature type="transmembrane region" description="Helical" evidence="1">
    <location>
        <begin position="112"/>
        <end position="133"/>
    </location>
</feature>
<keyword evidence="1" id="KW-0472">Membrane</keyword>
<protein>
    <submittedName>
        <fullName evidence="2">DUF3021 domain-containing protein</fullName>
    </submittedName>
</protein>
<feature type="transmembrane region" description="Helical" evidence="1">
    <location>
        <begin position="86"/>
        <end position="106"/>
    </location>
</feature>
<keyword evidence="1" id="KW-1133">Transmembrane helix</keyword>
<dbReference type="Pfam" id="PF11457">
    <property type="entry name" value="DUF3021"/>
    <property type="match status" value="1"/>
</dbReference>
<dbReference type="AlphaFoldDB" id="A0AAJ2N6Q4"/>
<feature type="transmembrane region" description="Helical" evidence="1">
    <location>
        <begin position="51"/>
        <end position="74"/>
    </location>
</feature>
<accession>A0AAJ2N6Q4</accession>
<dbReference type="RefSeq" id="WP_315742266.1">
    <property type="nucleotide sequence ID" value="NZ_JAVYAA010000001.1"/>
</dbReference>
<dbReference type="InterPro" id="IPR021560">
    <property type="entry name" value="DUF3021"/>
</dbReference>
<reference evidence="3" key="1">
    <citation type="submission" date="2023-09" db="EMBL/GenBank/DDBJ databases">
        <title>Paenibacillus sp. chi10 Genome sequencing and assembly.</title>
        <authorList>
            <person name="Kim I."/>
        </authorList>
    </citation>
    <scope>NUCLEOTIDE SEQUENCE [LARGE SCALE GENOMIC DNA]</scope>
    <source>
        <strain evidence="3">chi10</strain>
    </source>
</reference>
<sequence>MKNLLNRVAGGFIIGVIIGQIVQIIISFSVGQGEYMPVVEQFRSYFHNGTIAVIVQNLLTGIIGITFATSSLVFDVAKWGLLKQYFIHFCITAAVWIPVVILLWMPQTSRNVLMFLLSFLGTYIITWVTQYVISKNDIKQINAAIQLKRFEEGGEE</sequence>
<gene>
    <name evidence="2" type="ORF">RQP50_00040</name>
</gene>
<name>A0AAJ2N6Q4_9BACL</name>
<dbReference type="Proteomes" id="UP001250538">
    <property type="component" value="Unassembled WGS sequence"/>
</dbReference>
<dbReference type="EMBL" id="JAVYAA010000001">
    <property type="protein sequence ID" value="MDT8974624.1"/>
    <property type="molecule type" value="Genomic_DNA"/>
</dbReference>
<keyword evidence="3" id="KW-1185">Reference proteome</keyword>
<evidence type="ECO:0000256" key="1">
    <source>
        <dbReference type="SAM" id="Phobius"/>
    </source>
</evidence>
<feature type="transmembrane region" description="Helical" evidence="1">
    <location>
        <begin position="12"/>
        <end position="31"/>
    </location>
</feature>
<comment type="caution">
    <text evidence="2">The sequence shown here is derived from an EMBL/GenBank/DDBJ whole genome shotgun (WGS) entry which is preliminary data.</text>
</comment>